<proteinExistence type="predicted"/>
<dbReference type="InterPro" id="IPR052042">
    <property type="entry name" value="Tail_sheath_structural"/>
</dbReference>
<dbReference type="PANTHER" id="PTHR35861">
    <property type="match status" value="1"/>
</dbReference>
<dbReference type="PANTHER" id="PTHR35861:SF2">
    <property type="entry name" value="FELS-2 PROPHAGE PROTEIN"/>
    <property type="match status" value="1"/>
</dbReference>
<evidence type="ECO:0000313" key="2">
    <source>
        <dbReference type="Proteomes" id="UP000006375"/>
    </source>
</evidence>
<dbReference type="eggNOG" id="COG3497">
    <property type="taxonomic scope" value="Bacteria"/>
</dbReference>
<reference evidence="1 2" key="1">
    <citation type="journal article" date="2005" name="Nat. Biotechnol.">
        <title>Complete genome sequence of the acetic acid bacterium Gluconobacter oxydans.</title>
        <authorList>
            <person name="Prust C."/>
            <person name="Hoffmeister M."/>
            <person name="Liesegang H."/>
            <person name="Wiezer A."/>
            <person name="Fricke W.F."/>
            <person name="Ehrenreich A."/>
            <person name="Gottschalk G."/>
            <person name="Deppenmeier U."/>
        </authorList>
    </citation>
    <scope>NUCLEOTIDE SEQUENCE [LARGE SCALE GENOMIC DNA]</scope>
    <source>
        <strain evidence="1 2">621H</strain>
    </source>
</reference>
<dbReference type="Gene3D" id="3.40.50.11780">
    <property type="match status" value="1"/>
</dbReference>
<accession>Q5FN68</accession>
<protein>
    <submittedName>
        <fullName evidence="1">Putative phage-related protein</fullName>
    </submittedName>
</protein>
<dbReference type="HOGENOM" id="CLU_026839_0_0_5"/>
<name>Q5FN68_GLUOX</name>
<dbReference type="STRING" id="290633.GOX2448"/>
<organism evidence="1 2">
    <name type="scientific">Gluconobacter oxydans (strain 621H)</name>
    <name type="common">Gluconobacter suboxydans</name>
    <dbReference type="NCBI Taxonomy" id="290633"/>
    <lineage>
        <taxon>Bacteria</taxon>
        <taxon>Pseudomonadati</taxon>
        <taxon>Pseudomonadota</taxon>
        <taxon>Alphaproteobacteria</taxon>
        <taxon>Acetobacterales</taxon>
        <taxon>Acetobacteraceae</taxon>
        <taxon>Gluconobacter</taxon>
    </lineage>
</organism>
<keyword evidence="2" id="KW-1185">Reference proteome</keyword>
<sequence length="493" mass="50979">MPRIYQYGDLNTAALPVPDLYVQIQQPSTMVVSGVSTSRIGVIGTAGWGPVNFPQIISGIGDYLTTFGQKQANPTDAGIAVNVAQLQGANDFRVVRVTDGSDVAATGTISGVVLTAAHTGSEGNSITAAITASGSKFILAVNHPRLGAWSYQGTTWFDMASAISADATSIVTIPALSGSDTLAAGSVTLSGGKDGGTPGTAQFIGSDAAPRTGMYVLRMQGCAIGLLHGLTDSTSWTEQAQFGLQEGVYMIAAGPSGDTIANAVSAKTSAGLDSYGVSVMFGDWIYYTDDTLGTTLTSPQAWKAGRLASLSPQLPALNKQLYGITGSQKAGLASTSSKTYSTAELTALFEADIDVICNPAPGGSYWAVRAGINSYDSETNGGDEYTRITNYLANSFAGTMGEYVGEAINDSLFQDVRASILDFLSDCAGQGILDGSTTTLPYGVVCDSTNNPLSRTSKGYVQADVQVQYQGIVRYFIVNLQGGAGVTVTVNNG</sequence>
<evidence type="ECO:0000313" key="1">
    <source>
        <dbReference type="EMBL" id="AAW62179.1"/>
    </source>
</evidence>
<dbReference type="AlphaFoldDB" id="Q5FN68"/>
<dbReference type="Proteomes" id="UP000006375">
    <property type="component" value="Chromosome"/>
</dbReference>
<dbReference type="EMBL" id="CP000009">
    <property type="protein sequence ID" value="AAW62179.1"/>
    <property type="molecule type" value="Genomic_DNA"/>
</dbReference>
<dbReference type="KEGG" id="gox:GOX2448"/>
<dbReference type="RefSeq" id="WP_011253947.1">
    <property type="nucleotide sequence ID" value="NC_006677.1"/>
</dbReference>
<gene>
    <name evidence="1" type="ordered locus">GOX2448</name>
</gene>